<dbReference type="InterPro" id="IPR029058">
    <property type="entry name" value="AB_hydrolase_fold"/>
</dbReference>
<evidence type="ECO:0000256" key="1">
    <source>
        <dbReference type="SAM" id="MobiDB-lite"/>
    </source>
</evidence>
<feature type="compositionally biased region" description="Low complexity" evidence="1">
    <location>
        <begin position="46"/>
        <end position="57"/>
    </location>
</feature>
<comment type="caution">
    <text evidence="4">The sequence shown here is derived from an EMBL/GenBank/DDBJ whole genome shotgun (WGS) entry which is preliminary data.</text>
</comment>
<dbReference type="RefSeq" id="WP_185664115.1">
    <property type="nucleotide sequence ID" value="NZ_JACLAW010000007.1"/>
</dbReference>
<feature type="domain" description="Dienelactone hydrolase" evidence="3">
    <location>
        <begin position="78"/>
        <end position="307"/>
    </location>
</feature>
<dbReference type="InterPro" id="IPR051049">
    <property type="entry name" value="Dienelactone_hydrolase-like"/>
</dbReference>
<dbReference type="EMBL" id="JACLAW010000007">
    <property type="protein sequence ID" value="MBC2665844.1"/>
    <property type="molecule type" value="Genomic_DNA"/>
</dbReference>
<dbReference type="Gene3D" id="3.40.50.1820">
    <property type="entry name" value="alpha/beta hydrolase"/>
    <property type="match status" value="1"/>
</dbReference>
<evidence type="ECO:0000259" key="3">
    <source>
        <dbReference type="Pfam" id="PF01738"/>
    </source>
</evidence>
<gene>
    <name evidence="4" type="ORF">H7F51_09935</name>
</gene>
<keyword evidence="4" id="KW-0378">Hydrolase</keyword>
<dbReference type="InterPro" id="IPR002925">
    <property type="entry name" value="Dienelactn_hydro"/>
</dbReference>
<evidence type="ECO:0000313" key="4">
    <source>
        <dbReference type="EMBL" id="MBC2665844.1"/>
    </source>
</evidence>
<feature type="region of interest" description="Disordered" evidence="1">
    <location>
        <begin position="30"/>
        <end position="57"/>
    </location>
</feature>
<evidence type="ECO:0000313" key="5">
    <source>
        <dbReference type="Proteomes" id="UP000566813"/>
    </source>
</evidence>
<feature type="chain" id="PRO_5030552242" evidence="2">
    <location>
        <begin position="28"/>
        <end position="313"/>
    </location>
</feature>
<dbReference type="Proteomes" id="UP000566813">
    <property type="component" value="Unassembled WGS sequence"/>
</dbReference>
<organism evidence="4 5">
    <name type="scientific">Novosphingobium flavum</name>
    <dbReference type="NCBI Taxonomy" id="1778672"/>
    <lineage>
        <taxon>Bacteria</taxon>
        <taxon>Pseudomonadati</taxon>
        <taxon>Pseudomonadota</taxon>
        <taxon>Alphaproteobacteria</taxon>
        <taxon>Sphingomonadales</taxon>
        <taxon>Sphingomonadaceae</taxon>
        <taxon>Novosphingobium</taxon>
    </lineage>
</organism>
<dbReference type="AlphaFoldDB" id="A0A7X1FS51"/>
<evidence type="ECO:0000256" key="2">
    <source>
        <dbReference type="SAM" id="SignalP"/>
    </source>
</evidence>
<proteinExistence type="predicted"/>
<name>A0A7X1FS51_9SPHN</name>
<sequence length="313" mass="33404">MNSRKTLRPRLAAAAASLALLGAPVLAQSAGPAERPAPVPGQSNFQRQQAAQAYATAKLAKTPRRHEWVAIRMGDRTLRAYVTWPQTKAKVPVVIVGHEVFGLTDSTRNTADEIAAMGYITIAPDMLSGLAPNGGGTSALPAGIDPGTMDTLLPSEYANAQFDAWADYAQKLPQSNGKLAIVGLSWSGGAAFRYAAMKHHPSLKVVNVFYDIGPPTSGQFLAKFDPKFPVLPVTGVDVPVYHFIPTLDTRVLNSAPATKAAMDAAGKKYEQIFLEGAEHAFFRVGEDPKNTNQANRAAIAEAMKRLKVILGAM</sequence>
<dbReference type="PANTHER" id="PTHR46623:SF6">
    <property type="entry name" value="ALPHA_BETA-HYDROLASES SUPERFAMILY PROTEIN"/>
    <property type="match status" value="1"/>
</dbReference>
<reference evidence="4 5" key="1">
    <citation type="submission" date="2020-08" db="EMBL/GenBank/DDBJ databases">
        <title>The genome sequence of type strain Novosphingobium flavum NBRC 111647.</title>
        <authorList>
            <person name="Liu Y."/>
        </authorList>
    </citation>
    <scope>NUCLEOTIDE SEQUENCE [LARGE SCALE GENOMIC DNA]</scope>
    <source>
        <strain evidence="4 5">NBRC 111647</strain>
    </source>
</reference>
<protein>
    <submittedName>
        <fullName evidence="4">Dienelactone hydrolase family protein</fullName>
    </submittedName>
</protein>
<dbReference type="SUPFAM" id="SSF53474">
    <property type="entry name" value="alpha/beta-Hydrolases"/>
    <property type="match status" value="1"/>
</dbReference>
<dbReference type="PANTHER" id="PTHR46623">
    <property type="entry name" value="CARBOXYMETHYLENEBUTENOLIDASE-RELATED"/>
    <property type="match status" value="1"/>
</dbReference>
<keyword evidence="5" id="KW-1185">Reference proteome</keyword>
<dbReference type="Pfam" id="PF01738">
    <property type="entry name" value="DLH"/>
    <property type="match status" value="1"/>
</dbReference>
<feature type="signal peptide" evidence="2">
    <location>
        <begin position="1"/>
        <end position="27"/>
    </location>
</feature>
<accession>A0A7X1FS51</accession>
<keyword evidence="2" id="KW-0732">Signal</keyword>
<dbReference type="GO" id="GO:0016787">
    <property type="term" value="F:hydrolase activity"/>
    <property type="evidence" value="ECO:0007669"/>
    <property type="project" value="UniProtKB-KW"/>
</dbReference>